<evidence type="ECO:0000256" key="2">
    <source>
        <dbReference type="ARBA" id="ARBA00008835"/>
    </source>
</evidence>
<dbReference type="InterPro" id="IPR042194">
    <property type="entry name" value="FHIPEP_1"/>
</dbReference>
<proteinExistence type="inferred from homology"/>
<dbReference type="STRING" id="155974.SAMN04487818_11290"/>
<evidence type="ECO:0000256" key="6">
    <source>
        <dbReference type="ARBA" id="ARBA00023136"/>
    </source>
</evidence>
<dbReference type="Gene3D" id="3.40.50.12790">
    <property type="entry name" value="FHIPEP family, domain 4"/>
    <property type="match status" value="1"/>
</dbReference>
<dbReference type="PRINTS" id="PR00949">
    <property type="entry name" value="TYPE3IMAPROT"/>
</dbReference>
<evidence type="ECO:0000256" key="7">
    <source>
        <dbReference type="SAM" id="Phobius"/>
    </source>
</evidence>
<keyword evidence="9" id="KW-1185">Reference proteome</keyword>
<dbReference type="RefSeq" id="WP_092784086.1">
    <property type="nucleotide sequence ID" value="NZ_FOGI01000012.1"/>
</dbReference>
<reference evidence="9" key="1">
    <citation type="submission" date="2016-10" db="EMBL/GenBank/DDBJ databases">
        <authorList>
            <person name="Varghese N."/>
            <person name="Submissions S."/>
        </authorList>
    </citation>
    <scope>NUCLEOTIDE SEQUENCE [LARGE SCALE GENOMIC DNA]</scope>
    <source>
        <strain evidence="9">DSM 44260</strain>
    </source>
</reference>
<protein>
    <submittedName>
        <fullName evidence="8">Flagellar biosynthesis protein FlhA</fullName>
    </submittedName>
</protein>
<evidence type="ECO:0000313" key="8">
    <source>
        <dbReference type="EMBL" id="SES39605.1"/>
    </source>
</evidence>
<feature type="transmembrane region" description="Helical" evidence="7">
    <location>
        <begin position="276"/>
        <end position="304"/>
    </location>
</feature>
<dbReference type="PANTHER" id="PTHR30161:SF1">
    <property type="entry name" value="FLAGELLAR BIOSYNTHESIS PROTEIN FLHA-RELATED"/>
    <property type="match status" value="1"/>
</dbReference>
<feature type="transmembrane region" description="Helical" evidence="7">
    <location>
        <begin position="232"/>
        <end position="255"/>
    </location>
</feature>
<evidence type="ECO:0000256" key="5">
    <source>
        <dbReference type="ARBA" id="ARBA00022989"/>
    </source>
</evidence>
<name>A0A1H9X0G9_9PSEU</name>
<dbReference type="PROSITE" id="PS00994">
    <property type="entry name" value="FHIPEP"/>
    <property type="match status" value="1"/>
</dbReference>
<dbReference type="Proteomes" id="UP000199051">
    <property type="component" value="Unassembled WGS sequence"/>
</dbReference>
<dbReference type="Pfam" id="PF00771">
    <property type="entry name" value="FHIPEP"/>
    <property type="match status" value="1"/>
</dbReference>
<dbReference type="InterPro" id="IPR001712">
    <property type="entry name" value="T3SS_FHIPEP"/>
</dbReference>
<dbReference type="AlphaFoldDB" id="A0A1H9X0G9"/>
<keyword evidence="6 7" id="KW-0472">Membrane</keyword>
<dbReference type="InterPro" id="IPR042193">
    <property type="entry name" value="FHIPEP_3"/>
</dbReference>
<dbReference type="PIRSF" id="PIRSF005419">
    <property type="entry name" value="FlhA"/>
    <property type="match status" value="1"/>
</dbReference>
<feature type="transmembrane region" description="Helical" evidence="7">
    <location>
        <begin position="64"/>
        <end position="84"/>
    </location>
</feature>
<keyword evidence="5 7" id="KW-1133">Transmembrane helix</keyword>
<feature type="transmembrane region" description="Helical" evidence="7">
    <location>
        <begin position="96"/>
        <end position="122"/>
    </location>
</feature>
<dbReference type="Gene3D" id="1.10.8.540">
    <property type="entry name" value="FHIPEP family, domain 3"/>
    <property type="match status" value="1"/>
</dbReference>
<keyword evidence="8" id="KW-0966">Cell projection</keyword>
<keyword evidence="8" id="KW-0969">Cilium</keyword>
<evidence type="ECO:0000256" key="4">
    <source>
        <dbReference type="ARBA" id="ARBA00022692"/>
    </source>
</evidence>
<dbReference type="InterPro" id="IPR025505">
    <property type="entry name" value="FHIPEP_CS"/>
</dbReference>
<keyword evidence="3" id="KW-1003">Cell membrane</keyword>
<feature type="transmembrane region" description="Helical" evidence="7">
    <location>
        <begin position="9"/>
        <end position="27"/>
    </location>
</feature>
<comment type="subcellular location">
    <subcellularLocation>
        <location evidence="1">Cell membrane</location>
        <topology evidence="1">Multi-pass membrane protein</topology>
    </subcellularLocation>
</comment>
<dbReference type="GO" id="GO:0005886">
    <property type="term" value="C:plasma membrane"/>
    <property type="evidence" value="ECO:0007669"/>
    <property type="project" value="UniProtKB-SubCell"/>
</dbReference>
<keyword evidence="4 7" id="KW-0812">Transmembrane</keyword>
<accession>A0A1H9X0G9</accession>
<dbReference type="Gene3D" id="3.40.30.60">
    <property type="entry name" value="FHIPEP family, domain 1"/>
    <property type="match status" value="1"/>
</dbReference>
<keyword evidence="8" id="KW-0282">Flagellum</keyword>
<evidence type="ECO:0000313" key="9">
    <source>
        <dbReference type="Proteomes" id="UP000199051"/>
    </source>
</evidence>
<dbReference type="EMBL" id="FOGI01000012">
    <property type="protein sequence ID" value="SES39605.1"/>
    <property type="molecule type" value="Genomic_DNA"/>
</dbReference>
<gene>
    <name evidence="8" type="ORF">SAMN04487818_11290</name>
</gene>
<feature type="transmembrane region" description="Helical" evidence="7">
    <location>
        <begin position="33"/>
        <end position="52"/>
    </location>
</feature>
<comment type="similarity">
    <text evidence="2">Belongs to the FHIPEP (flagella/HR/invasion proteins export pore) family.</text>
</comment>
<dbReference type="GO" id="GO:0044780">
    <property type="term" value="P:bacterial-type flagellum assembly"/>
    <property type="evidence" value="ECO:0007669"/>
    <property type="project" value="TreeGrafter"/>
</dbReference>
<sequence length="681" mass="71475">MNSRRLSQFAVPAGVIMIIVLMVVPMPTFLLDMFIVLNIALALLIVLISMQVRKPLEFSVFPSILLLATLFRLALNISATRLVLLDGDAGAVIGAFGHAVVGGSLVVGLVVFFILIVIQFAVITNGAGRVAEVGARFTLDAMPGKQMAIDADLNAGLIDEPEARRRRQEVTAEADFYGAMDGASKFVKGDAIAAVVITLINLIGGFSVGLIQKGMAPTDAINTYSLLTVGDGLVSQIPALLLSVATGLIVTRAAGDQNMGSLVSSQFGANRMAMRIGGISLLALSLMPAMPMLPFLLVGGGLIIASTRGPKPGEEVVETSESTEIAETAPDATEALIAEMRVDPLELALATDLVDLVDAAGGDLLDRVRALRRKIALELGVVMPPVRTRDDLDLPLSSYVIRINGADVARGFAPPGTVLAIGDDLDALPGRAGTEPVFGLAGKWVPAELRHQAEALGATVVDRASVLVTHLAEVTRTHAGRLLGRENVRALTDVVRRTHPVVVEELTPALMSLGEIQRVLHRLLDEGVPIRDLVGIYEALSPAAKAGADIDRLVEAARAALGPAIAARLAVDGVLSVITLDPRVEQTLLESLRVTEMGDRLAVDTGTLESLVGDVAGLSSRAESQGQAAVLACAPRLRTPLYRLVHAAVPRLAVLSYSELSGGTHRIETVGVVNSGYTLAA</sequence>
<dbReference type="PANTHER" id="PTHR30161">
    <property type="entry name" value="FLAGELLAR EXPORT PROTEIN, MEMBRANE FLHA SUBUNIT-RELATED"/>
    <property type="match status" value="1"/>
</dbReference>
<dbReference type="InterPro" id="IPR042196">
    <property type="entry name" value="FHIPEP_4"/>
</dbReference>
<evidence type="ECO:0000256" key="1">
    <source>
        <dbReference type="ARBA" id="ARBA00004651"/>
    </source>
</evidence>
<dbReference type="GO" id="GO:0009306">
    <property type="term" value="P:protein secretion"/>
    <property type="evidence" value="ECO:0007669"/>
    <property type="project" value="InterPro"/>
</dbReference>
<organism evidence="8 9">
    <name type="scientific">Actinokineospora terrae</name>
    <dbReference type="NCBI Taxonomy" id="155974"/>
    <lineage>
        <taxon>Bacteria</taxon>
        <taxon>Bacillati</taxon>
        <taxon>Actinomycetota</taxon>
        <taxon>Actinomycetes</taxon>
        <taxon>Pseudonocardiales</taxon>
        <taxon>Pseudonocardiaceae</taxon>
        <taxon>Actinokineospora</taxon>
    </lineage>
</organism>
<feature type="transmembrane region" description="Helical" evidence="7">
    <location>
        <begin position="191"/>
        <end position="212"/>
    </location>
</feature>
<evidence type="ECO:0000256" key="3">
    <source>
        <dbReference type="ARBA" id="ARBA00022475"/>
    </source>
</evidence>